<proteinExistence type="predicted"/>
<dbReference type="GO" id="GO:0006654">
    <property type="term" value="P:phosphatidic acid biosynthetic process"/>
    <property type="evidence" value="ECO:0007669"/>
    <property type="project" value="TreeGrafter"/>
</dbReference>
<dbReference type="PATRIC" id="fig|1618023.3.peg.885"/>
<evidence type="ECO:0000259" key="3">
    <source>
        <dbReference type="SMART" id="SM00563"/>
    </source>
</evidence>
<keyword evidence="2 4" id="KW-0012">Acyltransferase</keyword>
<dbReference type="Pfam" id="PF01553">
    <property type="entry name" value="Acyltransferase"/>
    <property type="match status" value="1"/>
</dbReference>
<evidence type="ECO:0000313" key="5">
    <source>
        <dbReference type="Proteomes" id="UP000032452"/>
    </source>
</evidence>
<evidence type="ECO:0000313" key="4">
    <source>
        <dbReference type="EMBL" id="KJH72902.1"/>
    </source>
</evidence>
<dbReference type="OrthoDB" id="458442at2"/>
<keyword evidence="5" id="KW-1185">Reference proteome</keyword>
<gene>
    <name evidence="4" type="ORF">UH38_05040</name>
</gene>
<sequence length="250" mass="27579">MNSANNSLQISHAFLAATGTKIFRYFEDRIPHNGPVLVVSNHRSFMDAPVLMASVKRPIRFACHHYMGQVPVMREIVTGQLGCFPLEAPENRQQGFFQQALKLLQTNQAVGVFPEGTKPMVDFTEPNSLGEFQRGFAHLALRADAGSATVKPVEDLAILPVAIASLAEANSSAVPLRLLSLFDPSEPLFNQNGWHPLVIYHRVGVLIGCPYRITAKERQQYQGKQAKAVVADITGHCQTEIAELLRQGCY</sequence>
<dbReference type="Proteomes" id="UP000032452">
    <property type="component" value="Unassembled WGS sequence"/>
</dbReference>
<dbReference type="PANTHER" id="PTHR10434">
    <property type="entry name" value="1-ACYL-SN-GLYCEROL-3-PHOSPHATE ACYLTRANSFERASE"/>
    <property type="match status" value="1"/>
</dbReference>
<dbReference type="GO" id="GO:0003841">
    <property type="term" value="F:1-acylglycerol-3-phosphate O-acyltransferase activity"/>
    <property type="evidence" value="ECO:0007669"/>
    <property type="project" value="TreeGrafter"/>
</dbReference>
<dbReference type="CDD" id="cd07989">
    <property type="entry name" value="LPLAT_AGPAT-like"/>
    <property type="match status" value="1"/>
</dbReference>
<dbReference type="SUPFAM" id="SSF69593">
    <property type="entry name" value="Glycerol-3-phosphate (1)-acyltransferase"/>
    <property type="match status" value="1"/>
</dbReference>
<comment type="caution">
    <text evidence="4">The sequence shown here is derived from an EMBL/GenBank/DDBJ whole genome shotgun (WGS) entry which is preliminary data.</text>
</comment>
<dbReference type="SMART" id="SM00563">
    <property type="entry name" value="PlsC"/>
    <property type="match status" value="1"/>
</dbReference>
<dbReference type="PANTHER" id="PTHR10434:SF66">
    <property type="entry name" value="PHOSPHOLIPID_GLYCEROL ACYLTRANSFERASE DOMAIN-CONTAINING PROTEIN"/>
    <property type="match status" value="1"/>
</dbReference>
<name>A0A0D8ZWX5_9CYAN</name>
<dbReference type="STRING" id="1618023.UH38_05040"/>
<dbReference type="EMBL" id="JYON01000003">
    <property type="protein sequence ID" value="KJH72902.1"/>
    <property type="molecule type" value="Genomic_DNA"/>
</dbReference>
<organism evidence="4 5">
    <name type="scientific">Aliterella atlantica CENA595</name>
    <dbReference type="NCBI Taxonomy" id="1618023"/>
    <lineage>
        <taxon>Bacteria</taxon>
        <taxon>Bacillati</taxon>
        <taxon>Cyanobacteriota</taxon>
        <taxon>Cyanophyceae</taxon>
        <taxon>Chroococcidiopsidales</taxon>
        <taxon>Aliterellaceae</taxon>
        <taxon>Aliterella</taxon>
    </lineage>
</organism>
<dbReference type="RefSeq" id="WP_045053521.1">
    <property type="nucleotide sequence ID" value="NZ_CAWMDP010000011.1"/>
</dbReference>
<accession>A0A0D8ZWX5</accession>
<dbReference type="InterPro" id="IPR002123">
    <property type="entry name" value="Plipid/glycerol_acylTrfase"/>
</dbReference>
<evidence type="ECO:0000256" key="2">
    <source>
        <dbReference type="ARBA" id="ARBA00023315"/>
    </source>
</evidence>
<reference evidence="4 5" key="1">
    <citation type="submission" date="2015-02" db="EMBL/GenBank/DDBJ databases">
        <title>Draft genome of a novel marine cyanobacterium (Chroococcales) isolated from South Atlantic Ocean.</title>
        <authorList>
            <person name="Rigonato J."/>
            <person name="Alvarenga D.O."/>
            <person name="Branco L.H."/>
            <person name="Varani A.M."/>
            <person name="Brandini F.P."/>
            <person name="Fiore M.F."/>
        </authorList>
    </citation>
    <scope>NUCLEOTIDE SEQUENCE [LARGE SCALE GENOMIC DNA]</scope>
    <source>
        <strain evidence="4 5">CENA595</strain>
    </source>
</reference>
<protein>
    <submittedName>
        <fullName evidence="4">Glycerol acyltransferase</fullName>
    </submittedName>
</protein>
<evidence type="ECO:0000256" key="1">
    <source>
        <dbReference type="ARBA" id="ARBA00022679"/>
    </source>
</evidence>
<keyword evidence="1 4" id="KW-0808">Transferase</keyword>
<feature type="domain" description="Phospholipid/glycerol acyltransferase" evidence="3">
    <location>
        <begin position="36"/>
        <end position="166"/>
    </location>
</feature>
<dbReference type="AlphaFoldDB" id="A0A0D8ZWX5"/>